<organism evidence="1 2">
    <name type="scientific">Plasmodiophora brassicae</name>
    <name type="common">Clubroot disease agent</name>
    <dbReference type="NCBI Taxonomy" id="37360"/>
    <lineage>
        <taxon>Eukaryota</taxon>
        <taxon>Sar</taxon>
        <taxon>Rhizaria</taxon>
        <taxon>Endomyxa</taxon>
        <taxon>Phytomyxea</taxon>
        <taxon>Plasmodiophorida</taxon>
        <taxon>Plasmodiophoridae</taxon>
        <taxon>Plasmodiophora</taxon>
    </lineage>
</organism>
<gene>
    <name evidence="1" type="ORF">PLBR_LOCUS1471</name>
</gene>
<sequence length="253" mass="28074">MHERDFDYVCSIWAMAGDISVTGWDGETLAEALAWCDLVDTPGSLDNAQVGRCNAIGLLTRGQTARTALLRRLLDNYFTPADLMASMISSYPDPAAFCDEFAEVAVAEASAEKRLRELNCHDSQTLQERAIARLLSEALQHCTSKARRRELIVRCSEDRITMQALLWNLSDGAIAMPEIADLVTSATLLDNAEFLARSCWESNEFRRQCGRLISERIVPGKHDAMWHLALECGVDVRGSNDDTAVVDLSMESE</sequence>
<dbReference type="AlphaFoldDB" id="A0A3P3Y248"/>
<geneLocation type="mitochondrion" evidence="1"/>
<evidence type="ECO:0000313" key="1">
    <source>
        <dbReference type="EMBL" id="SPQ94256.1"/>
    </source>
</evidence>
<proteinExistence type="predicted"/>
<accession>A0A3P3Y248</accession>
<protein>
    <submittedName>
        <fullName evidence="1">Uncharacterized protein</fullName>
    </submittedName>
</protein>
<dbReference type="EMBL" id="OVEO01000002">
    <property type="protein sequence ID" value="SPQ94256.1"/>
    <property type="molecule type" value="Genomic_DNA"/>
</dbReference>
<name>A0A3P3Y248_PLABS</name>
<keyword evidence="1" id="KW-0496">Mitochondrion</keyword>
<reference evidence="1 2" key="1">
    <citation type="submission" date="2018-03" db="EMBL/GenBank/DDBJ databases">
        <authorList>
            <person name="Fogelqvist J."/>
        </authorList>
    </citation>
    <scope>NUCLEOTIDE SEQUENCE [LARGE SCALE GENOMIC DNA]</scope>
</reference>
<evidence type="ECO:0000313" key="2">
    <source>
        <dbReference type="Proteomes" id="UP000290189"/>
    </source>
</evidence>
<dbReference type="Proteomes" id="UP000290189">
    <property type="component" value="Unassembled WGS sequence"/>
</dbReference>